<evidence type="ECO:0000256" key="9">
    <source>
        <dbReference type="ARBA" id="ARBA00022741"/>
    </source>
</evidence>
<evidence type="ECO:0000259" key="20">
    <source>
        <dbReference type="PROSITE" id="PS50125"/>
    </source>
</evidence>
<keyword evidence="13 17" id="KW-0115">cAMP biosynthesis</keyword>
<evidence type="ECO:0000256" key="19">
    <source>
        <dbReference type="SAM" id="Phobius"/>
    </source>
</evidence>
<accession>A0ABM3W3U4</accession>
<feature type="transmembrane region" description="Helical" evidence="19">
    <location>
        <begin position="710"/>
        <end position="727"/>
    </location>
</feature>
<evidence type="ECO:0000256" key="2">
    <source>
        <dbReference type="ARBA" id="ARBA00001936"/>
    </source>
</evidence>
<dbReference type="PANTHER" id="PTHR45627:SF10">
    <property type="entry name" value="ADENYLATE CYCLASE TYPE 4"/>
    <property type="match status" value="1"/>
</dbReference>
<evidence type="ECO:0000256" key="5">
    <source>
        <dbReference type="ARBA" id="ARBA00012201"/>
    </source>
</evidence>
<feature type="transmembrane region" description="Helical" evidence="19">
    <location>
        <begin position="531"/>
        <end position="551"/>
    </location>
</feature>
<dbReference type="Pfam" id="PF06327">
    <property type="entry name" value="Adcy_cons_dom"/>
    <property type="match status" value="1"/>
</dbReference>
<comment type="subcellular location">
    <subcellularLocation>
        <location evidence="4">Membrane</location>
        <topology evidence="4">Multi-pass membrane protein</topology>
    </subcellularLocation>
</comment>
<dbReference type="CDD" id="cd07302">
    <property type="entry name" value="CHD"/>
    <property type="match status" value="2"/>
</dbReference>
<dbReference type="EC" id="4.6.1.1" evidence="5 17"/>
<feature type="transmembrane region" description="Helical" evidence="19">
    <location>
        <begin position="638"/>
        <end position="657"/>
    </location>
</feature>
<evidence type="ECO:0000313" key="22">
    <source>
        <dbReference type="RefSeq" id="XP_060031261.1"/>
    </source>
</evidence>
<feature type="transmembrane region" description="Helical" evidence="19">
    <location>
        <begin position="173"/>
        <end position="190"/>
    </location>
</feature>
<keyword evidence="9 17" id="KW-0547">Nucleotide-binding</keyword>
<dbReference type="PROSITE" id="PS00452">
    <property type="entry name" value="GUANYLATE_CYCLASE_1"/>
    <property type="match status" value="2"/>
</dbReference>
<dbReference type="PANTHER" id="PTHR45627">
    <property type="entry name" value="ADENYLATE CYCLASE TYPE 1"/>
    <property type="match status" value="1"/>
</dbReference>
<keyword evidence="8" id="KW-0677">Repeat</keyword>
<evidence type="ECO:0000256" key="8">
    <source>
        <dbReference type="ARBA" id="ARBA00022737"/>
    </source>
</evidence>
<feature type="domain" description="Guanylate cyclase" evidence="20">
    <location>
        <begin position="793"/>
        <end position="938"/>
    </location>
</feature>
<dbReference type="PROSITE" id="PS50125">
    <property type="entry name" value="GUANYLATE_CYCLASE_2"/>
    <property type="match status" value="2"/>
</dbReference>
<dbReference type="Pfam" id="PF00211">
    <property type="entry name" value="Guanylate_cyc"/>
    <property type="match status" value="2"/>
</dbReference>
<evidence type="ECO:0000256" key="15">
    <source>
        <dbReference type="ARBA" id="ARBA00023180"/>
    </source>
</evidence>
<dbReference type="SMART" id="SM00044">
    <property type="entry name" value="CYCc"/>
    <property type="match status" value="2"/>
</dbReference>
<dbReference type="InterPro" id="IPR009398">
    <property type="entry name" value="Adcy_conserved_dom"/>
</dbReference>
<dbReference type="InterPro" id="IPR029787">
    <property type="entry name" value="Nucleotide_cyclase"/>
</dbReference>
<evidence type="ECO:0000256" key="18">
    <source>
        <dbReference type="RuleBase" id="RU000405"/>
    </source>
</evidence>
<dbReference type="InterPro" id="IPR018297">
    <property type="entry name" value="A/G_cyclase_CS"/>
</dbReference>
<dbReference type="InterPro" id="IPR032628">
    <property type="entry name" value="AC_N"/>
</dbReference>
<evidence type="ECO:0000256" key="10">
    <source>
        <dbReference type="ARBA" id="ARBA00022840"/>
    </source>
</evidence>
<keyword evidence="10 17" id="KW-0067">ATP-binding</keyword>
<dbReference type="Gene3D" id="3.30.70.1230">
    <property type="entry name" value="Nucleotide cyclase"/>
    <property type="match status" value="2"/>
</dbReference>
<feature type="transmembrane region" description="Helical" evidence="19">
    <location>
        <begin position="29"/>
        <end position="49"/>
    </location>
</feature>
<proteinExistence type="inferred from homology"/>
<evidence type="ECO:0000256" key="7">
    <source>
        <dbReference type="ARBA" id="ARBA00022723"/>
    </source>
</evidence>
<dbReference type="PIRSF" id="PIRSF039050">
    <property type="entry name" value="Ade_cyc"/>
    <property type="match status" value="1"/>
</dbReference>
<feature type="transmembrane region" description="Helical" evidence="19">
    <location>
        <begin position="116"/>
        <end position="134"/>
    </location>
</feature>
<comment type="similarity">
    <text evidence="17 18">Belongs to the adenylyl cyclase class-4/guanylyl cyclase family.</text>
</comment>
<keyword evidence="12 19" id="KW-1133">Transmembrane helix</keyword>
<feature type="transmembrane region" description="Helical" evidence="19">
    <location>
        <begin position="141"/>
        <end position="161"/>
    </location>
</feature>
<comment type="catalytic activity">
    <reaction evidence="1 17">
        <text>ATP = 3',5'-cyclic AMP + diphosphate</text>
        <dbReference type="Rhea" id="RHEA:15389"/>
        <dbReference type="ChEBI" id="CHEBI:30616"/>
        <dbReference type="ChEBI" id="CHEBI:33019"/>
        <dbReference type="ChEBI" id="CHEBI:58165"/>
        <dbReference type="EC" id="4.6.1.1"/>
    </reaction>
</comment>
<protein>
    <recommendedName>
        <fullName evidence="5 17">adenylate cyclase</fullName>
        <ecNumber evidence="5 17">4.6.1.1</ecNumber>
    </recommendedName>
</protein>
<evidence type="ECO:0000256" key="17">
    <source>
        <dbReference type="PIRNR" id="PIRNR039050"/>
    </source>
</evidence>
<feature type="transmembrane region" description="Helical" evidence="19">
    <location>
        <begin position="584"/>
        <end position="607"/>
    </location>
</feature>
<sequence>MARLFSPRPPPSEDLFYETYYSLSQQYPLLLLLLLIVLGGLLALLVVAWASGRELVSDLGFLTTVLCALGGFSLLLGLASREQRLQRWTRPLSGLVWAALLALGHGFLFTGGLVSAWDQVSFFLFVIFTVYSMLPLGMRDAAAAGLTSSLSHLLVLGLYLGQQADSSPALLPQLAANAVLFLCGNVAGAYHKALMERALRATFREALSSLHSRRRLDTEKKHQEHLLLSILPAYLAREMKAEIMARLQAGQGSRPESTNNFHSLYVKRHQGVRKLRAATGVDINMRVGVHSGSVLCGVIGLQKWQYDVWSHDVTLANHMEAGGVPGRVHITGATLALLAGAYAVEDAAVDHRDPYLRELGEPTYLVIDPRAEEEDEKGTAGGLLSSLEGPKMRPSLLMTRYLESWGAAKPFAHLSHIESPVSTSTPLPEKALSSFSPQWSLDRSRTPRGLDDELDTGDAKFFQVIEQLNSQKQWKQSKDFNPLTLYFREKEMEKEYRLSALPAFKYYVACTFLVFLSNFIIQMLVTNRPPALAITYSITFLLFLLLLFVCFSEHLTRCVLKGPKMLHWLPALSGLVATQPTLRVALGTATVLLVFAMAVTSLIFLPATSSCPFHTWNTSSLAFNLSWELPGSLPLVSIPYSMHCCVLGLLSCSVFLQMSFEWKLLLLLLWLAASCVLFLHSHAWLSDCLVTRLYLHRWDSRPGVLKEPKLMGAVSFFIFFFTLLVLARQNEYYCRLDFLWKKKLRQEREETETMENLTRLLLENVLPAHVAPQFIGQNRRNEDLYHQSYECVCVLFASVPDFKEFYSESNINHEGLECLRLLNEIIADFDELLSKPKFSGVEKIKTIGSTYMAATGLNATSGQDAQQDAEPNCSHLGTMVEFAVALGSKLDVINKHSFNNFHLRVGLNHGPVVAGVIGAQKPQYDIWGNTVNVASRMESTGVLGKIQVTEETAWALQSLGYTCYSRGIIKVKGKGQLCTYFLNTDLARTGPPSATLG</sequence>
<dbReference type="InterPro" id="IPR030672">
    <property type="entry name" value="Adcy"/>
</dbReference>
<evidence type="ECO:0000256" key="16">
    <source>
        <dbReference type="ARBA" id="ARBA00023239"/>
    </source>
</evidence>
<evidence type="ECO:0000256" key="3">
    <source>
        <dbReference type="ARBA" id="ARBA00001946"/>
    </source>
</evidence>
<dbReference type="InterPro" id="IPR001054">
    <property type="entry name" value="A/G_cyclase"/>
</dbReference>
<keyword evidence="21" id="KW-1185">Reference proteome</keyword>
<feature type="transmembrane region" description="Helical" evidence="19">
    <location>
        <begin position="92"/>
        <end position="110"/>
    </location>
</feature>
<comment type="cofactor">
    <cofactor evidence="3 17">
        <name>Mg(2+)</name>
        <dbReference type="ChEBI" id="CHEBI:18420"/>
    </cofactor>
</comment>
<dbReference type="Pfam" id="PF16214">
    <property type="entry name" value="AC_N"/>
    <property type="match status" value="1"/>
</dbReference>
<feature type="transmembrane region" description="Helical" evidence="19">
    <location>
        <begin position="504"/>
        <end position="525"/>
    </location>
</feature>
<reference evidence="22" key="1">
    <citation type="submission" date="2025-08" db="UniProtKB">
        <authorList>
            <consortium name="RefSeq"/>
        </authorList>
    </citation>
    <scope>IDENTIFICATION</scope>
</reference>
<evidence type="ECO:0000256" key="4">
    <source>
        <dbReference type="ARBA" id="ARBA00004141"/>
    </source>
</evidence>
<dbReference type="Proteomes" id="UP001652624">
    <property type="component" value="Chromosome 16"/>
</dbReference>
<evidence type="ECO:0000256" key="1">
    <source>
        <dbReference type="ARBA" id="ARBA00001593"/>
    </source>
</evidence>
<dbReference type="RefSeq" id="XP_060031261.1">
    <property type="nucleotide sequence ID" value="XM_060175278.1"/>
</dbReference>
<keyword evidence="6 19" id="KW-0812">Transmembrane</keyword>
<evidence type="ECO:0000256" key="6">
    <source>
        <dbReference type="ARBA" id="ARBA00022692"/>
    </source>
</evidence>
<gene>
    <name evidence="22" type="primary">ADCY4</name>
</gene>
<evidence type="ECO:0000313" key="21">
    <source>
        <dbReference type="Proteomes" id="UP001652624"/>
    </source>
</evidence>
<evidence type="ECO:0000256" key="11">
    <source>
        <dbReference type="ARBA" id="ARBA00022842"/>
    </source>
</evidence>
<evidence type="ECO:0000256" key="12">
    <source>
        <dbReference type="ARBA" id="ARBA00022989"/>
    </source>
</evidence>
<keyword evidence="15" id="KW-0325">Glycoprotein</keyword>
<feature type="transmembrane region" description="Helical" evidence="19">
    <location>
        <begin position="61"/>
        <end position="80"/>
    </location>
</feature>
<evidence type="ECO:0000256" key="14">
    <source>
        <dbReference type="ARBA" id="ARBA00023136"/>
    </source>
</evidence>
<feature type="transmembrane region" description="Helical" evidence="19">
    <location>
        <begin position="664"/>
        <end position="685"/>
    </location>
</feature>
<comment type="cofactor">
    <cofactor evidence="2">
        <name>Mn(2+)</name>
        <dbReference type="ChEBI" id="CHEBI:29035"/>
    </cofactor>
</comment>
<evidence type="ECO:0000256" key="13">
    <source>
        <dbReference type="ARBA" id="ARBA00022998"/>
    </source>
</evidence>
<keyword evidence="11 17" id="KW-0460">Magnesium</keyword>
<dbReference type="GeneID" id="103125433"/>
<keyword evidence="16 17" id="KW-0456">Lyase</keyword>
<comment type="function">
    <text evidence="17">Catalyzes the formation of the signaling molecule cAMP in response to G-protein signaling.</text>
</comment>
<keyword evidence="14 17" id="KW-0472">Membrane</keyword>
<dbReference type="SUPFAM" id="SSF55073">
    <property type="entry name" value="Nucleotide cyclase"/>
    <property type="match status" value="2"/>
</dbReference>
<feature type="domain" description="Guanylate cyclase" evidence="20">
    <location>
        <begin position="272"/>
        <end position="320"/>
    </location>
</feature>
<organism evidence="21 22">
    <name type="scientific">Erinaceus europaeus</name>
    <name type="common">Western European hedgehog</name>
    <dbReference type="NCBI Taxonomy" id="9365"/>
    <lineage>
        <taxon>Eukaryota</taxon>
        <taxon>Metazoa</taxon>
        <taxon>Chordata</taxon>
        <taxon>Craniata</taxon>
        <taxon>Vertebrata</taxon>
        <taxon>Euteleostomi</taxon>
        <taxon>Mammalia</taxon>
        <taxon>Eutheria</taxon>
        <taxon>Laurasiatheria</taxon>
        <taxon>Eulipotyphla</taxon>
        <taxon>Erinaceidae</taxon>
        <taxon>Erinaceinae</taxon>
        <taxon>Erinaceus</taxon>
    </lineage>
</organism>
<keyword evidence="7 17" id="KW-0479">Metal-binding</keyword>
<name>A0ABM3W3U4_ERIEU</name>